<sequence length="64" mass="7314">MQSINDITPNRHRNGMILDHVPKIANWYDSMSRIPNFSHRIREDIMLEPTSEPTNVGGGHITTT</sequence>
<name>A0A0F8ZJH3_9ZZZZ</name>
<accession>A0A0F8ZJH3</accession>
<reference evidence="1" key="1">
    <citation type="journal article" date="2015" name="Nature">
        <title>Complex archaea that bridge the gap between prokaryotes and eukaryotes.</title>
        <authorList>
            <person name="Spang A."/>
            <person name="Saw J.H."/>
            <person name="Jorgensen S.L."/>
            <person name="Zaremba-Niedzwiedzka K."/>
            <person name="Martijn J."/>
            <person name="Lind A.E."/>
            <person name="van Eijk R."/>
            <person name="Schleper C."/>
            <person name="Guy L."/>
            <person name="Ettema T.J."/>
        </authorList>
    </citation>
    <scope>NUCLEOTIDE SEQUENCE</scope>
</reference>
<feature type="non-terminal residue" evidence="1">
    <location>
        <position position="64"/>
    </location>
</feature>
<dbReference type="EMBL" id="LAZR01050956">
    <property type="protein sequence ID" value="KKK86200.1"/>
    <property type="molecule type" value="Genomic_DNA"/>
</dbReference>
<gene>
    <name evidence="1" type="ORF">LCGC14_2765650</name>
</gene>
<dbReference type="AlphaFoldDB" id="A0A0F8ZJH3"/>
<protein>
    <submittedName>
        <fullName evidence="1">Uncharacterized protein</fullName>
    </submittedName>
</protein>
<comment type="caution">
    <text evidence="1">The sequence shown here is derived from an EMBL/GenBank/DDBJ whole genome shotgun (WGS) entry which is preliminary data.</text>
</comment>
<organism evidence="1">
    <name type="scientific">marine sediment metagenome</name>
    <dbReference type="NCBI Taxonomy" id="412755"/>
    <lineage>
        <taxon>unclassified sequences</taxon>
        <taxon>metagenomes</taxon>
        <taxon>ecological metagenomes</taxon>
    </lineage>
</organism>
<evidence type="ECO:0000313" key="1">
    <source>
        <dbReference type="EMBL" id="KKK86200.1"/>
    </source>
</evidence>
<proteinExistence type="predicted"/>